<reference evidence="2" key="1">
    <citation type="submission" date="2021-02" db="EMBL/GenBank/DDBJ databases">
        <authorList>
            <person name="Nowell W R."/>
        </authorList>
    </citation>
    <scope>NUCLEOTIDE SEQUENCE</scope>
</reference>
<dbReference type="Proteomes" id="UP000682733">
    <property type="component" value="Unassembled WGS sequence"/>
</dbReference>
<dbReference type="Pfam" id="PF02995">
    <property type="entry name" value="DUF229"/>
    <property type="match status" value="2"/>
</dbReference>
<name>A0A8S2HGB9_9BILA</name>
<dbReference type="PANTHER" id="PTHR10974">
    <property type="entry name" value="FI08016P-RELATED"/>
    <property type="match status" value="1"/>
</dbReference>
<accession>A0A8S2HGB9</accession>
<feature type="compositionally biased region" description="Basic and acidic residues" evidence="1">
    <location>
        <begin position="578"/>
        <end position="590"/>
    </location>
</feature>
<dbReference type="SUPFAM" id="SSF53649">
    <property type="entry name" value="Alkaline phosphatase-like"/>
    <property type="match status" value="1"/>
</dbReference>
<evidence type="ECO:0000256" key="1">
    <source>
        <dbReference type="SAM" id="MobiDB-lite"/>
    </source>
</evidence>
<dbReference type="AlphaFoldDB" id="A0A8S2HGB9"/>
<sequence length="682" mass="78383">MRVTCGNEEQLFIQTILKPDVEKRVKQGKQLPSVLVLEFDAVSRLMFHRKMPKTISFIENKLKNSIKYTTIEFEKYHSLGRNSNNNLRPLLCASGPLGYGRLNIENKTAHLPCTLDNFIFNVFKSNGYSTSLITNICYDYIGGYFGEADAYNVDYEYAAWSCHPEYDVYGNWNSYDGPYGVNRRCINGKYVHKYQMDIIKDFVYKHVVKQLPYFSFISFIEGHEFGLNVLGLVDNDFVELLEHLTSPSFHQQQPPIIFILADHGLHYGPMWSRTRAGRLESRLPILIIIIPNEYLMSSDKKQMLIQNQFRLVTPRDIYWTLFNIASPKKNNTVNDFRRQSLFDDLSVERNCSTEGIPKWLCACSEDGIKINPALLRKKKQKSDQNPLALHKLNNHKQRSDEPVIENYNMMIKSRNQTDPNMTDTSKLNYLQMGLKRSLQEDVFRRRPKTAAQFLQVAHEEESLQTIVRTHAALTDSVFIDSLQSKADVSFLLYRTNVIKEKVLQNVDTYTENEFENEPTTEAMASLCPTTCSTPYRPISSTILWDKKTPTTQRPTLAPAIDLNTSAWDKDIPSDDHLSDLNTSEWDHESTPLDLSQPTITPTDSRIIINSTQKDPLAAIRSTLRIIKSIPPSATEPSQPRKFLNRQVGEVLTEDKVLNQLIQKELISRKRKPTKGTNTKSTK</sequence>
<gene>
    <name evidence="2" type="ORF">TMI583_LOCUS7338</name>
</gene>
<comment type="caution">
    <text evidence="2">The sequence shown here is derived from an EMBL/GenBank/DDBJ whole genome shotgun (WGS) entry which is preliminary data.</text>
</comment>
<evidence type="ECO:0000313" key="2">
    <source>
        <dbReference type="EMBL" id="CAF3640160.1"/>
    </source>
</evidence>
<organism evidence="2 3">
    <name type="scientific">Didymodactylos carnosus</name>
    <dbReference type="NCBI Taxonomy" id="1234261"/>
    <lineage>
        <taxon>Eukaryota</taxon>
        <taxon>Metazoa</taxon>
        <taxon>Spiralia</taxon>
        <taxon>Gnathifera</taxon>
        <taxon>Rotifera</taxon>
        <taxon>Eurotatoria</taxon>
        <taxon>Bdelloidea</taxon>
        <taxon>Philodinida</taxon>
        <taxon>Philodinidae</taxon>
        <taxon>Didymodactylos</taxon>
    </lineage>
</organism>
<evidence type="ECO:0000313" key="3">
    <source>
        <dbReference type="Proteomes" id="UP000682733"/>
    </source>
</evidence>
<dbReference type="GO" id="GO:0005615">
    <property type="term" value="C:extracellular space"/>
    <property type="evidence" value="ECO:0007669"/>
    <property type="project" value="TreeGrafter"/>
</dbReference>
<dbReference type="InterPro" id="IPR017850">
    <property type="entry name" value="Alkaline_phosphatase_core_sf"/>
</dbReference>
<dbReference type="EMBL" id="CAJOBA010002326">
    <property type="protein sequence ID" value="CAF3640160.1"/>
    <property type="molecule type" value="Genomic_DNA"/>
</dbReference>
<dbReference type="PANTHER" id="PTHR10974:SF1">
    <property type="entry name" value="FI08016P-RELATED"/>
    <property type="match status" value="1"/>
</dbReference>
<feature type="region of interest" description="Disordered" evidence="1">
    <location>
        <begin position="578"/>
        <end position="598"/>
    </location>
</feature>
<protein>
    <submittedName>
        <fullName evidence="2">Uncharacterized protein</fullName>
    </submittedName>
</protein>
<proteinExistence type="predicted"/>
<dbReference type="InterPro" id="IPR004245">
    <property type="entry name" value="DUF229"/>
</dbReference>